<dbReference type="Proteomes" id="UP000014760">
    <property type="component" value="Unassembled WGS sequence"/>
</dbReference>
<sequence length="71" mass="8265">MGSHVLEILRQGLWASTTGGWFHDPHQDIFCNTFHLYTWLFLLCFPLTLYLVSIRLAPCSFVGYLIELIFT</sequence>
<reference evidence="2 4" key="2">
    <citation type="journal article" date="2013" name="Nature">
        <title>Insights into bilaterian evolution from three spiralian genomes.</title>
        <authorList>
            <person name="Simakov O."/>
            <person name="Marletaz F."/>
            <person name="Cho S.J."/>
            <person name="Edsinger-Gonzales E."/>
            <person name="Havlak P."/>
            <person name="Hellsten U."/>
            <person name="Kuo D.H."/>
            <person name="Larsson T."/>
            <person name="Lv J."/>
            <person name="Arendt D."/>
            <person name="Savage R."/>
            <person name="Osoegawa K."/>
            <person name="de Jong P."/>
            <person name="Grimwood J."/>
            <person name="Chapman J.A."/>
            <person name="Shapiro H."/>
            <person name="Aerts A."/>
            <person name="Otillar R.P."/>
            <person name="Terry A.Y."/>
            <person name="Boore J.L."/>
            <person name="Grigoriev I.V."/>
            <person name="Lindberg D.R."/>
            <person name="Seaver E.C."/>
            <person name="Weisblat D.A."/>
            <person name="Putnam N.H."/>
            <person name="Rokhsar D.S."/>
        </authorList>
    </citation>
    <scope>NUCLEOTIDE SEQUENCE</scope>
    <source>
        <strain evidence="2 4">I ESC-2004</strain>
    </source>
</reference>
<dbReference type="GO" id="GO:0016020">
    <property type="term" value="C:membrane"/>
    <property type="evidence" value="ECO:0007669"/>
    <property type="project" value="UniProtKB-SubCell"/>
</dbReference>
<name>R7VJY4_CAPTE</name>
<dbReference type="OMA" id="GRRKFHW"/>
<organism evidence="2">
    <name type="scientific">Capitella teleta</name>
    <name type="common">Polychaete worm</name>
    <dbReference type="NCBI Taxonomy" id="283909"/>
    <lineage>
        <taxon>Eukaryota</taxon>
        <taxon>Metazoa</taxon>
        <taxon>Spiralia</taxon>
        <taxon>Lophotrochozoa</taxon>
        <taxon>Annelida</taxon>
        <taxon>Polychaeta</taxon>
        <taxon>Sedentaria</taxon>
        <taxon>Scolecida</taxon>
        <taxon>Capitellidae</taxon>
        <taxon>Capitella</taxon>
    </lineage>
</organism>
<evidence type="ECO:0000256" key="1">
    <source>
        <dbReference type="RuleBase" id="RU367089"/>
    </source>
</evidence>
<evidence type="ECO:0000313" key="2">
    <source>
        <dbReference type="EMBL" id="ELU16305.1"/>
    </source>
</evidence>
<proteinExistence type="inferred from homology"/>
<keyword evidence="4" id="KW-1185">Reference proteome</keyword>
<comment type="subcellular location">
    <subcellularLocation>
        <location evidence="1">Membrane</location>
        <topology evidence="1">Multi-pass membrane protein</topology>
    </subcellularLocation>
</comment>
<keyword evidence="1" id="KW-1133">Transmembrane helix</keyword>
<keyword evidence="1" id="KW-0472">Membrane</keyword>
<accession>R7VJY4</accession>
<comment type="caution">
    <text evidence="1">Lacks conserved residue(s) required for the propagation of feature annotation.</text>
</comment>
<gene>
    <name evidence="2" type="ORF">CAPTEDRAFT_102021</name>
</gene>
<feature type="transmembrane region" description="Helical" evidence="1">
    <location>
        <begin position="34"/>
        <end position="52"/>
    </location>
</feature>
<evidence type="ECO:0000313" key="3">
    <source>
        <dbReference type="EnsemblMetazoa" id="CapteP102021"/>
    </source>
</evidence>
<comment type="similarity">
    <text evidence="1">Belongs to the pecanex family.</text>
</comment>
<keyword evidence="1" id="KW-0812">Transmembrane</keyword>
<dbReference type="InterPro" id="IPR039797">
    <property type="entry name" value="Pecanex"/>
</dbReference>
<dbReference type="OrthoDB" id="10037631at2759"/>
<evidence type="ECO:0000313" key="4">
    <source>
        <dbReference type="Proteomes" id="UP000014760"/>
    </source>
</evidence>
<dbReference type="HOGENOM" id="CLU_2742492_0_0_1"/>
<reference evidence="4" key="1">
    <citation type="submission" date="2012-12" db="EMBL/GenBank/DDBJ databases">
        <authorList>
            <person name="Hellsten U."/>
            <person name="Grimwood J."/>
            <person name="Chapman J.A."/>
            <person name="Shapiro H."/>
            <person name="Aerts A."/>
            <person name="Otillar R.P."/>
            <person name="Terry A.Y."/>
            <person name="Boore J.L."/>
            <person name="Simakov O."/>
            <person name="Marletaz F."/>
            <person name="Cho S.-J."/>
            <person name="Edsinger-Gonzales E."/>
            <person name="Havlak P."/>
            <person name="Kuo D.-H."/>
            <person name="Larsson T."/>
            <person name="Lv J."/>
            <person name="Arendt D."/>
            <person name="Savage R."/>
            <person name="Osoegawa K."/>
            <person name="de Jong P."/>
            <person name="Lindberg D.R."/>
            <person name="Seaver E.C."/>
            <person name="Weisblat D.A."/>
            <person name="Putnam N.H."/>
            <person name="Grigoriev I.V."/>
            <person name="Rokhsar D.S."/>
        </authorList>
    </citation>
    <scope>NUCLEOTIDE SEQUENCE</scope>
    <source>
        <strain evidence="4">I ESC-2004</strain>
    </source>
</reference>
<dbReference type="EnsemblMetazoa" id="CapteT102021">
    <property type="protein sequence ID" value="CapteP102021"/>
    <property type="gene ID" value="CapteG102021"/>
</dbReference>
<dbReference type="EMBL" id="KB293181">
    <property type="protein sequence ID" value="ELU16305.1"/>
    <property type="molecule type" value="Genomic_DNA"/>
</dbReference>
<reference evidence="3" key="3">
    <citation type="submission" date="2015-06" db="UniProtKB">
        <authorList>
            <consortium name="EnsemblMetazoa"/>
        </authorList>
    </citation>
    <scope>IDENTIFICATION</scope>
</reference>
<protein>
    <recommendedName>
        <fullName evidence="1">Pecanex-like protein</fullName>
    </recommendedName>
</protein>
<dbReference type="PANTHER" id="PTHR12372:SF7">
    <property type="entry name" value="PROTEIN PECANEX"/>
    <property type="match status" value="1"/>
</dbReference>
<dbReference type="PANTHER" id="PTHR12372">
    <property type="entry name" value="PECANEX"/>
    <property type="match status" value="1"/>
</dbReference>
<dbReference type="EMBL" id="AMQN01004309">
    <property type="status" value="NOT_ANNOTATED_CDS"/>
    <property type="molecule type" value="Genomic_DNA"/>
</dbReference>
<dbReference type="AlphaFoldDB" id="R7VJY4"/>